<protein>
    <submittedName>
        <fullName evidence="10">RND superfamily putative drug exporter</fullName>
    </submittedName>
</protein>
<evidence type="ECO:0000256" key="5">
    <source>
        <dbReference type="ARBA" id="ARBA00022989"/>
    </source>
</evidence>
<evidence type="ECO:0000256" key="7">
    <source>
        <dbReference type="SAM" id="Phobius"/>
    </source>
</evidence>
<gene>
    <name evidence="10" type="ORF">BKA21_000220</name>
    <name evidence="9" type="ORF">Col01nite_08970</name>
</gene>
<dbReference type="InterPro" id="IPR050545">
    <property type="entry name" value="Mycobact_MmpL"/>
</dbReference>
<feature type="domain" description="Membrane transport protein MMPL" evidence="8">
    <location>
        <begin position="469"/>
        <end position="725"/>
    </location>
</feature>
<feature type="domain" description="Membrane transport protein MMPL" evidence="8">
    <location>
        <begin position="86"/>
        <end position="371"/>
    </location>
</feature>
<feature type="transmembrane region" description="Helical" evidence="7">
    <location>
        <begin position="619"/>
        <end position="644"/>
    </location>
</feature>
<feature type="transmembrane region" description="Helical" evidence="7">
    <location>
        <begin position="665"/>
        <end position="690"/>
    </location>
</feature>
<dbReference type="PANTHER" id="PTHR33406:SF11">
    <property type="entry name" value="MEMBRANE PROTEIN SCO6666-RELATED"/>
    <property type="match status" value="1"/>
</dbReference>
<feature type="transmembrane region" description="Helical" evidence="7">
    <location>
        <begin position="710"/>
        <end position="732"/>
    </location>
</feature>
<feature type="transmembrane region" description="Helical" evidence="7">
    <location>
        <begin position="250"/>
        <end position="270"/>
    </location>
</feature>
<comment type="subcellular location">
    <subcellularLocation>
        <location evidence="1">Cell membrane</location>
        <topology evidence="1">Multi-pass membrane protein</topology>
    </subcellularLocation>
</comment>
<evidence type="ECO:0000313" key="12">
    <source>
        <dbReference type="Proteomes" id="UP000618382"/>
    </source>
</evidence>
<dbReference type="Pfam" id="PF03176">
    <property type="entry name" value="MMPL"/>
    <property type="match status" value="2"/>
</dbReference>
<evidence type="ECO:0000313" key="11">
    <source>
        <dbReference type="Proteomes" id="UP000577956"/>
    </source>
</evidence>
<dbReference type="Gene3D" id="1.20.1640.10">
    <property type="entry name" value="Multidrug efflux transporter AcrB transmembrane domain"/>
    <property type="match status" value="2"/>
</dbReference>
<dbReference type="EMBL" id="JACCBK010000001">
    <property type="protein sequence ID" value="NYD84671.1"/>
    <property type="molecule type" value="Genomic_DNA"/>
</dbReference>
<comment type="similarity">
    <text evidence="2">Belongs to the resistance-nodulation-cell division (RND) (TC 2.A.6) family. MmpL subfamily.</text>
</comment>
<comment type="caution">
    <text evidence="10">The sequence shown here is derived from an EMBL/GenBank/DDBJ whole genome shotgun (WGS) entry which is preliminary data.</text>
</comment>
<dbReference type="SUPFAM" id="SSF82866">
    <property type="entry name" value="Multidrug efflux transporter AcrB transmembrane domain"/>
    <property type="match status" value="2"/>
</dbReference>
<feature type="transmembrane region" description="Helical" evidence="7">
    <location>
        <begin position="578"/>
        <end position="599"/>
    </location>
</feature>
<feature type="transmembrane region" description="Helical" evidence="7">
    <location>
        <begin position="336"/>
        <end position="364"/>
    </location>
</feature>
<feature type="transmembrane region" description="Helical" evidence="7">
    <location>
        <begin position="223"/>
        <end position="244"/>
    </location>
</feature>
<keyword evidence="6 7" id="KW-0472">Membrane</keyword>
<keyword evidence="4 7" id="KW-0812">Transmembrane</keyword>
<evidence type="ECO:0000256" key="1">
    <source>
        <dbReference type="ARBA" id="ARBA00004651"/>
    </source>
</evidence>
<keyword evidence="3" id="KW-1003">Cell membrane</keyword>
<organism evidence="10 11">
    <name type="scientific">Cellulomonas oligotrophica</name>
    <dbReference type="NCBI Taxonomy" id="931536"/>
    <lineage>
        <taxon>Bacteria</taxon>
        <taxon>Bacillati</taxon>
        <taxon>Actinomycetota</taxon>
        <taxon>Actinomycetes</taxon>
        <taxon>Micrococcales</taxon>
        <taxon>Cellulomonadaceae</taxon>
        <taxon>Cellulomonas</taxon>
    </lineage>
</organism>
<feature type="transmembrane region" description="Helical" evidence="7">
    <location>
        <begin position="552"/>
        <end position="571"/>
    </location>
</feature>
<dbReference type="EMBL" id="BONN01000002">
    <property type="protein sequence ID" value="GIG31738.1"/>
    <property type="molecule type" value="Genomic_DNA"/>
</dbReference>
<proteinExistence type="inferred from homology"/>
<feature type="transmembrane region" description="Helical" evidence="7">
    <location>
        <begin position="194"/>
        <end position="216"/>
    </location>
</feature>
<evidence type="ECO:0000259" key="8">
    <source>
        <dbReference type="Pfam" id="PF03176"/>
    </source>
</evidence>
<dbReference type="GO" id="GO:0005886">
    <property type="term" value="C:plasma membrane"/>
    <property type="evidence" value="ECO:0007669"/>
    <property type="project" value="UniProtKB-SubCell"/>
</dbReference>
<reference evidence="10 11" key="1">
    <citation type="submission" date="2020-07" db="EMBL/GenBank/DDBJ databases">
        <title>Sequencing the genomes of 1000 actinobacteria strains.</title>
        <authorList>
            <person name="Klenk H.-P."/>
        </authorList>
    </citation>
    <scope>NUCLEOTIDE SEQUENCE [LARGE SCALE GENOMIC DNA]</scope>
    <source>
        <strain evidence="10 11">DSM 24482</strain>
    </source>
</reference>
<evidence type="ECO:0000256" key="4">
    <source>
        <dbReference type="ARBA" id="ARBA00022692"/>
    </source>
</evidence>
<dbReference type="AlphaFoldDB" id="A0A7Y9FC87"/>
<keyword evidence="5 7" id="KW-1133">Transmembrane helix</keyword>
<dbReference type="InterPro" id="IPR004869">
    <property type="entry name" value="MMPL_dom"/>
</dbReference>
<accession>A0A7Y9FC87</accession>
<keyword evidence="12" id="KW-1185">Reference proteome</keyword>
<evidence type="ECO:0000256" key="3">
    <source>
        <dbReference type="ARBA" id="ARBA00022475"/>
    </source>
</evidence>
<name>A0A7Y9FC87_9CELL</name>
<evidence type="ECO:0000313" key="9">
    <source>
        <dbReference type="EMBL" id="GIG31738.1"/>
    </source>
</evidence>
<reference evidence="9 12" key="2">
    <citation type="submission" date="2021-01" db="EMBL/GenBank/DDBJ databases">
        <title>Whole genome shotgun sequence of Cellulomonas oligotrophica NBRC 109435.</title>
        <authorList>
            <person name="Komaki H."/>
            <person name="Tamura T."/>
        </authorList>
    </citation>
    <scope>NUCLEOTIDE SEQUENCE [LARGE SCALE GENOMIC DNA]</scope>
    <source>
        <strain evidence="9 12">NBRC 109435</strain>
    </source>
</reference>
<evidence type="ECO:0000313" key="10">
    <source>
        <dbReference type="EMBL" id="NYD84671.1"/>
    </source>
</evidence>
<dbReference type="Proteomes" id="UP000577956">
    <property type="component" value="Unassembled WGS sequence"/>
</dbReference>
<dbReference type="Proteomes" id="UP000618382">
    <property type="component" value="Unassembled WGS sequence"/>
</dbReference>
<evidence type="ECO:0000256" key="6">
    <source>
        <dbReference type="ARBA" id="ARBA00023136"/>
    </source>
</evidence>
<feature type="transmembrane region" description="Helical" evidence="7">
    <location>
        <begin position="309"/>
        <end position="330"/>
    </location>
</feature>
<dbReference type="PANTHER" id="PTHR33406">
    <property type="entry name" value="MEMBRANE PROTEIN MJ1562-RELATED"/>
    <property type="match status" value="1"/>
</dbReference>
<evidence type="ECO:0000256" key="2">
    <source>
        <dbReference type="ARBA" id="ARBA00010157"/>
    </source>
</evidence>
<sequence>MFARLGRTVALHPRIVVVAWLVLSVLGVALAGGVVGDGALGRVTTATPVAPGSQSAQGAQVLADARTSGPSVTLVVQGVDPTVEGLDDALDPARTALAAITGVVGVYDPLGLPDGITNPAAAPLLALDGQGFLVVVELAPDLGEGAQEASLEAVTARLTTLPQDLAAVAPGATGIVGADHLVQEELTVEVGRDLGTGALLTLPVAAVLVLLVLGGLLAAAIPFAAAAVALAVGLAALWVVAAVTDVDASVVTVAAVLALGLSLGYGMLVVHRFLDELHDLVDEDDGAGSRRRRGDGAVAEAVERTTATAGWTVACSAAVLAVAVSGLLLLGPRVLAAAGVVVVLVVLVAAAAALTLVPALLVVLGRRLVQPGVLGPLPGVRTLRARAVQRARDPRVSAVRSQVRGRPWWVVAGCMLLLGVLVAPASRVDLRVSGTELLPATATQRAFLEALAAGYPAASSPAVAVVAETDLEQAQAWAEQVATLEAVASVDAPTTMGSYVVIGVRPASTDPGGAVAQRVVRDVRALDAPFEIWVVGQAAEQTDVTQMLKARAPLAAAAVAVVTLALLLLATGSVTLSVAALGTSTLVALAGAGALVVVFQTGRLDALLGPAATGGVETSALAIAAPVAFGLSAGYGMALLARIAELHEAGRRTDVAARVARRRSWVLLTAVSGVLVALLGGLVVADLVVLQEIGVALAAAVLLDATVVRLLLLPAATTVLAGQSWWGAAWLARLRDPLVRLR</sequence>